<sequence>MFNLSIGLEDASRRFPGKEAIVCGPTRLTFKELNDEASKIASSLQKHGLQKGDHVALSCPNLHYFPMIYYGILKAGGVVVPLSILLKNDEIKYHLEDADAKFYFCFEGDAQLPMGKYGRRAFDTTQSCQLLITLDGTSNNKVENELTLEEFLEDSNTEYSTPQIQSDNTAVIIYTSGTTGQPKGAELSHSNLGWNASMCRHLFKLKEEDKALTVLPLFHIFGQTCLMNTSIMHGITNVIIPRFDAELVLSAIQQEGVSIFAGVPTMYWGLLHFKNEKSTVNMEQVKANLRLCISGGASLPVQVMNDFEAKFEIHIYEGYGMSEGAPVVSFNHPGLKRKSGSIGYPVWGVEVKLVDKQGVEVKQGERGELLYRGHNVMKGYYKRPEATQKVLIDGWMHSGDVARQDEEGYYYIVDRTKDVILRGGVNIYPREIEEVMIQHEAVSLVAVIGIHNDRLGEEIKACVVLEDEHDISKEDLIQWTKSKIADYKYPREIDFFDALPVSATGKILKRALRHN</sequence>
<evidence type="ECO:0000313" key="3">
    <source>
        <dbReference type="EMBL" id="QWG03671.1"/>
    </source>
</evidence>
<dbReference type="InterPro" id="IPR020845">
    <property type="entry name" value="AMP-binding_CS"/>
</dbReference>
<dbReference type="Pfam" id="PF00501">
    <property type="entry name" value="AMP-binding"/>
    <property type="match status" value="1"/>
</dbReference>
<evidence type="ECO:0000259" key="1">
    <source>
        <dbReference type="Pfam" id="PF00501"/>
    </source>
</evidence>
<gene>
    <name evidence="3" type="ORF">KMW28_08825</name>
</gene>
<accession>A0AAX1NB33</accession>
<dbReference type="PANTHER" id="PTHR43767">
    <property type="entry name" value="LONG-CHAIN-FATTY-ACID--COA LIGASE"/>
    <property type="match status" value="1"/>
</dbReference>
<dbReference type="InterPro" id="IPR025110">
    <property type="entry name" value="AMP-bd_C"/>
</dbReference>
<dbReference type="Pfam" id="PF13193">
    <property type="entry name" value="AMP-binding_C"/>
    <property type="match status" value="1"/>
</dbReference>
<keyword evidence="3" id="KW-0436">Ligase</keyword>
<dbReference type="PROSITE" id="PS00455">
    <property type="entry name" value="AMP_BINDING"/>
    <property type="match status" value="1"/>
</dbReference>
<evidence type="ECO:0000259" key="2">
    <source>
        <dbReference type="Pfam" id="PF13193"/>
    </source>
</evidence>
<dbReference type="InterPro" id="IPR000873">
    <property type="entry name" value="AMP-dep_synth/lig_dom"/>
</dbReference>
<dbReference type="InterPro" id="IPR045851">
    <property type="entry name" value="AMP-bd_C_sf"/>
</dbReference>
<dbReference type="CDD" id="cd05936">
    <property type="entry name" value="FC-FACS_FadD_like"/>
    <property type="match status" value="1"/>
</dbReference>
<protein>
    <submittedName>
        <fullName evidence="3">Long-chain-fatty-acid--CoA ligase</fullName>
        <ecNumber evidence="3">6.2.1.3</ecNumber>
    </submittedName>
</protein>
<dbReference type="NCBIfam" id="NF004837">
    <property type="entry name" value="PRK06187.1"/>
    <property type="match status" value="1"/>
</dbReference>
<dbReference type="GO" id="GO:0004467">
    <property type="term" value="F:long-chain fatty acid-CoA ligase activity"/>
    <property type="evidence" value="ECO:0007669"/>
    <property type="project" value="UniProtKB-EC"/>
</dbReference>
<dbReference type="InterPro" id="IPR042099">
    <property type="entry name" value="ANL_N_sf"/>
</dbReference>
<dbReference type="Gene3D" id="3.30.300.30">
    <property type="match status" value="1"/>
</dbReference>
<evidence type="ECO:0000313" key="4">
    <source>
        <dbReference type="Proteomes" id="UP000678679"/>
    </source>
</evidence>
<dbReference type="InterPro" id="IPR050237">
    <property type="entry name" value="ATP-dep_AMP-bd_enzyme"/>
</dbReference>
<proteinExistence type="predicted"/>
<dbReference type="Gene3D" id="3.40.50.12780">
    <property type="entry name" value="N-terminal domain of ligase-like"/>
    <property type="match status" value="1"/>
</dbReference>
<feature type="domain" description="AMP-dependent synthetase/ligase" evidence="1">
    <location>
        <begin position="9"/>
        <end position="381"/>
    </location>
</feature>
<dbReference type="PANTHER" id="PTHR43767:SF1">
    <property type="entry name" value="NONRIBOSOMAL PEPTIDE SYNTHASE PES1 (EUROFUNG)-RELATED"/>
    <property type="match status" value="1"/>
</dbReference>
<keyword evidence="4" id="KW-1185">Reference proteome</keyword>
<dbReference type="AlphaFoldDB" id="A0AAX1NB33"/>
<dbReference type="EC" id="6.2.1.3" evidence="3"/>
<dbReference type="EMBL" id="CP076132">
    <property type="protein sequence ID" value="QWG03671.1"/>
    <property type="molecule type" value="Genomic_DNA"/>
</dbReference>
<dbReference type="SUPFAM" id="SSF56801">
    <property type="entry name" value="Acetyl-CoA synthetase-like"/>
    <property type="match status" value="1"/>
</dbReference>
<name>A0AAX1NB33_9BACT</name>
<dbReference type="KEGG" id="fya:KMW28_08825"/>
<dbReference type="RefSeq" id="WP_169664545.1">
    <property type="nucleotide sequence ID" value="NZ_CP076132.1"/>
</dbReference>
<organism evidence="3 4">
    <name type="scientific">Flammeovirga yaeyamensis</name>
    <dbReference type="NCBI Taxonomy" id="367791"/>
    <lineage>
        <taxon>Bacteria</taxon>
        <taxon>Pseudomonadati</taxon>
        <taxon>Bacteroidota</taxon>
        <taxon>Cytophagia</taxon>
        <taxon>Cytophagales</taxon>
        <taxon>Flammeovirgaceae</taxon>
        <taxon>Flammeovirga</taxon>
    </lineage>
</organism>
<reference evidence="3 4" key="1">
    <citation type="submission" date="2021-05" db="EMBL/GenBank/DDBJ databases">
        <title>Comparative genomic studies on the polysaccharide-degrading batcterial strains of the Flammeovirga genus.</title>
        <authorList>
            <person name="Zewei F."/>
            <person name="Zheng Z."/>
            <person name="Yu L."/>
            <person name="Ruyue G."/>
            <person name="Yanhong M."/>
            <person name="Yuanyuan C."/>
            <person name="Jingyan G."/>
            <person name="Wenjun H."/>
        </authorList>
    </citation>
    <scope>NUCLEOTIDE SEQUENCE [LARGE SCALE GENOMIC DNA]</scope>
    <source>
        <strain evidence="3 4">NBRC:100898</strain>
    </source>
</reference>
<dbReference type="Proteomes" id="UP000678679">
    <property type="component" value="Chromosome 1"/>
</dbReference>
<feature type="domain" description="AMP-binding enzyme C-terminal" evidence="2">
    <location>
        <begin position="431"/>
        <end position="506"/>
    </location>
</feature>